<reference evidence="1" key="2">
    <citation type="submission" date="2014-03" db="EMBL/GenBank/DDBJ databases">
        <title>Candidatus Competibacter-lineage genomes retrieved from metagenomes reveal functional metabolic diversity.</title>
        <authorList>
            <person name="McIlroy S.J."/>
            <person name="Albertsen M."/>
            <person name="Andresen E.K."/>
            <person name="Saunders A.M."/>
            <person name="Kristiansen R."/>
            <person name="Stokholm-Bjerregaard M."/>
            <person name="Nielsen K.L."/>
            <person name="Nielsen P.H."/>
        </authorList>
    </citation>
    <scope>NUCLEOTIDE SEQUENCE</scope>
    <source>
        <strain evidence="1">Run_A_D11</strain>
    </source>
</reference>
<dbReference type="AlphaFoldDB" id="W6M281"/>
<proteinExistence type="predicted"/>
<protein>
    <submittedName>
        <fullName evidence="1">Uncharacterized protein</fullName>
    </submittedName>
</protein>
<evidence type="ECO:0000313" key="2">
    <source>
        <dbReference type="Proteomes" id="UP000035760"/>
    </source>
</evidence>
<organism evidence="1 2">
    <name type="scientific">Candidatus Competibacter denitrificans Run_A_D11</name>
    <dbReference type="NCBI Taxonomy" id="1400863"/>
    <lineage>
        <taxon>Bacteria</taxon>
        <taxon>Pseudomonadati</taxon>
        <taxon>Pseudomonadota</taxon>
        <taxon>Gammaproteobacteria</taxon>
        <taxon>Candidatus Competibacteraceae</taxon>
        <taxon>Candidatus Competibacter</taxon>
    </lineage>
</organism>
<dbReference type="Proteomes" id="UP000035760">
    <property type="component" value="Unassembled WGS sequence"/>
</dbReference>
<dbReference type="STRING" id="1400863.BN873_160029"/>
<name>W6M281_9GAMM</name>
<comment type="caution">
    <text evidence="1">The sequence shown here is derived from an EMBL/GenBank/DDBJ whole genome shotgun (WGS) entry which is preliminary data.</text>
</comment>
<dbReference type="EMBL" id="CBTJ020000021">
    <property type="protein sequence ID" value="CDI01566.1"/>
    <property type="molecule type" value="Genomic_DNA"/>
</dbReference>
<evidence type="ECO:0000313" key="1">
    <source>
        <dbReference type="EMBL" id="CDI01566.1"/>
    </source>
</evidence>
<reference evidence="1" key="1">
    <citation type="submission" date="2013-07" db="EMBL/GenBank/DDBJ databases">
        <authorList>
            <person name="McIlroy S."/>
        </authorList>
    </citation>
    <scope>NUCLEOTIDE SEQUENCE [LARGE SCALE GENOMIC DNA]</scope>
    <source>
        <strain evidence="1">Run_A_D11</strain>
    </source>
</reference>
<gene>
    <name evidence="1" type="ORF">BN873_160029</name>
</gene>
<accession>W6M281</accession>
<keyword evidence="2" id="KW-1185">Reference proteome</keyword>
<sequence length="105" mass="11305">MPVFRLIRSSDRIPNVALRQPITFVRWTVLKPNLSGSSGMLRECCVWGPSTLNYRLIPRQGGGYARFWASGVDSGRWLGLVGAGVAINVAAAVVVCGRGAVRPHG</sequence>